<feature type="compositionally biased region" description="Basic residues" evidence="12">
    <location>
        <begin position="861"/>
        <end position="874"/>
    </location>
</feature>
<dbReference type="Pfam" id="PF05406">
    <property type="entry name" value="WGR"/>
    <property type="match status" value="1"/>
</dbReference>
<dbReference type="PROSITE" id="PS50082">
    <property type="entry name" value="WD_REPEATS_2"/>
    <property type="match status" value="1"/>
</dbReference>
<dbReference type="CDD" id="cd01437">
    <property type="entry name" value="parp_like"/>
    <property type="match status" value="1"/>
</dbReference>
<keyword evidence="4 11" id="KW-0808">Transferase</keyword>
<evidence type="ECO:0000259" key="14">
    <source>
        <dbReference type="PROSITE" id="PS51060"/>
    </source>
</evidence>
<dbReference type="Gene3D" id="3.90.228.10">
    <property type="match status" value="1"/>
</dbReference>
<dbReference type="GO" id="GO:0030686">
    <property type="term" value="C:90S preribosome"/>
    <property type="evidence" value="ECO:0007669"/>
    <property type="project" value="TreeGrafter"/>
</dbReference>
<keyword evidence="5" id="KW-0548">Nucleotidyltransferase</keyword>
<reference evidence="16 17" key="1">
    <citation type="submission" date="2011-07" db="EMBL/GenBank/DDBJ databases">
        <authorList>
            <person name="Coyne R."/>
            <person name="Brami D."/>
            <person name="Johnson J."/>
            <person name="Hostetler J."/>
            <person name="Hannick L."/>
            <person name="Clark T."/>
            <person name="Cassidy-Hanley D."/>
            <person name="Inman J."/>
        </authorList>
    </citation>
    <scope>NUCLEOTIDE SEQUENCE [LARGE SCALE GENOMIC DNA]</scope>
    <source>
        <strain evidence="16 17">G5</strain>
    </source>
</reference>
<dbReference type="EMBL" id="GL983480">
    <property type="protein sequence ID" value="EGR33273.1"/>
    <property type="molecule type" value="Genomic_DNA"/>
</dbReference>
<evidence type="ECO:0000256" key="8">
    <source>
        <dbReference type="ARBA" id="ARBA00023242"/>
    </source>
</evidence>
<evidence type="ECO:0000259" key="15">
    <source>
        <dbReference type="PROSITE" id="PS51977"/>
    </source>
</evidence>
<dbReference type="SUPFAM" id="SSF50978">
    <property type="entry name" value="WD40 repeat-like"/>
    <property type="match status" value="1"/>
</dbReference>
<feature type="compositionally biased region" description="Basic and acidic residues" evidence="12">
    <location>
        <begin position="83"/>
        <end position="94"/>
    </location>
</feature>
<dbReference type="SMART" id="SM01033">
    <property type="entry name" value="BING4CT"/>
    <property type="match status" value="1"/>
</dbReference>
<dbReference type="GO" id="GO:0000462">
    <property type="term" value="P:maturation of SSU-rRNA from tricistronic rRNA transcript (SSU-rRNA, 5.8S rRNA, LSU-rRNA)"/>
    <property type="evidence" value="ECO:0007669"/>
    <property type="project" value="TreeGrafter"/>
</dbReference>
<evidence type="ECO:0000256" key="12">
    <source>
        <dbReference type="SAM" id="MobiDB-lite"/>
    </source>
</evidence>
<dbReference type="InterPro" id="IPR019775">
    <property type="entry name" value="WD40_repeat_CS"/>
</dbReference>
<feature type="compositionally biased region" description="Basic and acidic residues" evidence="12">
    <location>
        <begin position="139"/>
        <end position="148"/>
    </location>
</feature>
<feature type="region of interest" description="Disordered" evidence="12">
    <location>
        <begin position="849"/>
        <end position="894"/>
    </location>
</feature>
<dbReference type="InterPro" id="IPR004102">
    <property type="entry name" value="Poly(ADP-ribose)pol_reg_dom"/>
</dbReference>
<dbReference type="InterPro" id="IPR036322">
    <property type="entry name" value="WD40_repeat_dom_sf"/>
</dbReference>
<evidence type="ECO:0000256" key="5">
    <source>
        <dbReference type="ARBA" id="ARBA00022695"/>
    </source>
</evidence>
<evidence type="ECO:0000259" key="13">
    <source>
        <dbReference type="PROSITE" id="PS51059"/>
    </source>
</evidence>
<dbReference type="CDD" id="cd07997">
    <property type="entry name" value="WGR_PARP"/>
    <property type="match status" value="1"/>
</dbReference>
<feature type="domain" description="WGR" evidence="15">
    <location>
        <begin position="197"/>
        <end position="303"/>
    </location>
</feature>
<feature type="compositionally biased region" description="Basic and acidic residues" evidence="12">
    <location>
        <begin position="165"/>
        <end position="174"/>
    </location>
</feature>
<keyword evidence="8" id="KW-0539">Nucleus</keyword>
<dbReference type="Proteomes" id="UP000008983">
    <property type="component" value="Unassembled WGS sequence"/>
</dbReference>
<feature type="repeat" description="WD" evidence="10">
    <location>
        <begin position="670"/>
        <end position="711"/>
    </location>
</feature>
<evidence type="ECO:0000256" key="10">
    <source>
        <dbReference type="PROSITE-ProRule" id="PRU00221"/>
    </source>
</evidence>
<dbReference type="InterPro" id="IPR012317">
    <property type="entry name" value="Poly(ADP-ribose)pol_cat_dom"/>
</dbReference>
<feature type="compositionally biased region" description="Basic and acidic residues" evidence="12">
    <location>
        <begin position="849"/>
        <end position="860"/>
    </location>
</feature>
<dbReference type="SMART" id="SM00773">
    <property type="entry name" value="WGR"/>
    <property type="match status" value="1"/>
</dbReference>
<dbReference type="SUPFAM" id="SSF142921">
    <property type="entry name" value="WGR domain-like"/>
    <property type="match status" value="1"/>
</dbReference>
<dbReference type="PANTHER" id="PTHR14085:SF3">
    <property type="entry name" value="WD REPEAT-CONTAINING PROTEIN 46"/>
    <property type="match status" value="1"/>
</dbReference>
<dbReference type="STRING" id="857967.G0QNE0"/>
<feature type="compositionally biased region" description="Basic residues" evidence="12">
    <location>
        <begin position="1"/>
        <end position="10"/>
    </location>
</feature>
<organism evidence="16 17">
    <name type="scientific">Ichthyophthirius multifiliis</name>
    <name type="common">White spot disease agent</name>
    <name type="synonym">Ich</name>
    <dbReference type="NCBI Taxonomy" id="5932"/>
    <lineage>
        <taxon>Eukaryota</taxon>
        <taxon>Sar</taxon>
        <taxon>Alveolata</taxon>
        <taxon>Ciliophora</taxon>
        <taxon>Intramacronucleata</taxon>
        <taxon>Oligohymenophorea</taxon>
        <taxon>Hymenostomatida</taxon>
        <taxon>Ophryoglenina</taxon>
        <taxon>Ichthyophthirius</taxon>
    </lineage>
</organism>
<dbReference type="InParanoid" id="G0QNE0"/>
<keyword evidence="3 11" id="KW-0328">Glycosyltransferase</keyword>
<proteinExistence type="inferred from homology"/>
<dbReference type="InterPro" id="IPR036616">
    <property type="entry name" value="Poly(ADP-ribose)pol_reg_dom_sf"/>
</dbReference>
<dbReference type="InterPro" id="IPR040315">
    <property type="entry name" value="WDR46/Utp7"/>
</dbReference>
<dbReference type="GeneID" id="14909439"/>
<evidence type="ECO:0000313" key="16">
    <source>
        <dbReference type="EMBL" id="EGR33273.1"/>
    </source>
</evidence>
<dbReference type="Gene3D" id="2.130.10.10">
    <property type="entry name" value="YVTN repeat-like/Quinoprotein amine dehydrogenase"/>
    <property type="match status" value="1"/>
</dbReference>
<keyword evidence="2 10" id="KW-0853">WD repeat</keyword>
<keyword evidence="6" id="KW-0677">Repeat</keyword>
<evidence type="ECO:0000256" key="7">
    <source>
        <dbReference type="ARBA" id="ARBA00023027"/>
    </source>
</evidence>
<comment type="similarity">
    <text evidence="9">Belongs to the ARTD/PARP family.</text>
</comment>
<dbReference type="RefSeq" id="XP_004037259.1">
    <property type="nucleotide sequence ID" value="XM_004037211.1"/>
</dbReference>
<dbReference type="PROSITE" id="PS50294">
    <property type="entry name" value="WD_REPEATS_REGION"/>
    <property type="match status" value="1"/>
</dbReference>
<dbReference type="PROSITE" id="PS51059">
    <property type="entry name" value="PARP_CATALYTIC"/>
    <property type="match status" value="1"/>
</dbReference>
<evidence type="ECO:0000256" key="1">
    <source>
        <dbReference type="ARBA" id="ARBA00004604"/>
    </source>
</evidence>
<keyword evidence="7 11" id="KW-0520">NAD</keyword>
<feature type="compositionally biased region" description="Basic and acidic residues" evidence="12">
    <location>
        <begin position="43"/>
        <end position="63"/>
    </location>
</feature>
<dbReference type="SUPFAM" id="SSF56399">
    <property type="entry name" value="ADP-ribosylation"/>
    <property type="match status" value="1"/>
</dbReference>
<evidence type="ECO:0000256" key="2">
    <source>
        <dbReference type="ARBA" id="ARBA00022574"/>
    </source>
</evidence>
<feature type="domain" description="PARP catalytic" evidence="13">
    <location>
        <begin position="327"/>
        <end position="549"/>
    </location>
</feature>
<dbReference type="InterPro" id="IPR015943">
    <property type="entry name" value="WD40/YVTN_repeat-like_dom_sf"/>
</dbReference>
<dbReference type="GO" id="GO:0003950">
    <property type="term" value="F:NAD+ poly-ADP-ribosyltransferase activity"/>
    <property type="evidence" value="ECO:0007669"/>
    <property type="project" value="UniProtKB-UniRule"/>
</dbReference>
<dbReference type="eggNOG" id="KOG1037">
    <property type="taxonomic scope" value="Eukaryota"/>
</dbReference>
<dbReference type="PROSITE" id="PS00678">
    <property type="entry name" value="WD_REPEATS_1"/>
    <property type="match status" value="1"/>
</dbReference>
<dbReference type="AlphaFoldDB" id="G0QNE0"/>
<evidence type="ECO:0000256" key="4">
    <source>
        <dbReference type="ARBA" id="ARBA00022679"/>
    </source>
</evidence>
<dbReference type="InterPro" id="IPR008893">
    <property type="entry name" value="WGR_domain"/>
</dbReference>
<dbReference type="EC" id="2.4.2.-" evidence="11"/>
<feature type="compositionally biased region" description="Basic and acidic residues" evidence="12">
    <location>
        <begin position="875"/>
        <end position="894"/>
    </location>
</feature>
<evidence type="ECO:0000313" key="17">
    <source>
        <dbReference type="Proteomes" id="UP000008983"/>
    </source>
</evidence>
<dbReference type="Pfam" id="PF00400">
    <property type="entry name" value="WD40"/>
    <property type="match status" value="1"/>
</dbReference>
<keyword evidence="17" id="KW-1185">Reference proteome</keyword>
<dbReference type="OrthoDB" id="2017365at2759"/>
<dbReference type="Gene3D" id="2.20.140.10">
    <property type="entry name" value="WGR domain"/>
    <property type="match status" value="1"/>
</dbReference>
<dbReference type="Pfam" id="PF08149">
    <property type="entry name" value="BING4CT"/>
    <property type="match status" value="1"/>
</dbReference>
<dbReference type="FunFam" id="2.20.140.10:FF:000001">
    <property type="entry name" value="Poly [ADP-ribose] polymerase"/>
    <property type="match status" value="1"/>
</dbReference>
<evidence type="ECO:0000256" key="9">
    <source>
        <dbReference type="ARBA" id="ARBA00024347"/>
    </source>
</evidence>
<dbReference type="eggNOG" id="KOG1272">
    <property type="taxonomic scope" value="Eukaryota"/>
</dbReference>
<evidence type="ECO:0000256" key="3">
    <source>
        <dbReference type="ARBA" id="ARBA00022676"/>
    </source>
</evidence>
<feature type="region of interest" description="Disordered" evidence="12">
    <location>
        <begin position="1"/>
        <end position="174"/>
    </location>
</feature>
<dbReference type="InterPro" id="IPR012952">
    <property type="entry name" value="BING4_C_dom"/>
</dbReference>
<dbReference type="GO" id="GO:0032040">
    <property type="term" value="C:small-subunit processome"/>
    <property type="evidence" value="ECO:0007669"/>
    <property type="project" value="TreeGrafter"/>
</dbReference>
<name>G0QNE0_ICHMU</name>
<dbReference type="InterPro" id="IPR036930">
    <property type="entry name" value="WGR_dom_sf"/>
</dbReference>
<dbReference type="PANTHER" id="PTHR14085">
    <property type="entry name" value="WD-REPEAT PROTEIN BING4"/>
    <property type="match status" value="1"/>
</dbReference>
<dbReference type="GO" id="GO:0016779">
    <property type="term" value="F:nucleotidyltransferase activity"/>
    <property type="evidence" value="ECO:0007669"/>
    <property type="project" value="UniProtKB-KW"/>
</dbReference>
<protein>
    <recommendedName>
        <fullName evidence="11">Poly [ADP-ribose] polymerase</fullName>
        <shortName evidence="11">PARP</shortName>
        <ecNumber evidence="11">2.4.2.-</ecNumber>
    </recommendedName>
</protein>
<dbReference type="Pfam" id="PF00644">
    <property type="entry name" value="PARP"/>
    <property type="match status" value="1"/>
</dbReference>
<dbReference type="SUPFAM" id="SSF47587">
    <property type="entry name" value="Domain of poly(ADP-ribose) polymerase"/>
    <property type="match status" value="1"/>
</dbReference>
<accession>G0QNE0</accession>
<sequence length="940" mass="108065">MSQRVTRSRIKPSEDKDQEKNDKKKAQSQQPDKKTVKKQQKQAHADKKNEETKKDLQTNDKKSTKNSNNNQEDLKKPIRGRKPQKDTDNQKDNKNQTNISQNRQDDLKKVNNNNTSNGKAKKGRGTSKKDIIDSQTKQQKKDQNENDKTNGNNQTNGKQQPDTNNKGDKKQEDESKNIIKKVITGVAPLDEYCLNKNLQVYYDKQKVYDAKLNQSNVTANNNKFYVIQLLKDKATPSSFYVFNRWGRVGVPGQNCLKGPFSEEQAKNEYETKLREKTIKGDYRVLDMDYGNDIQDEKQKEDKMDKDAVNSTLPLPLKNLIQLIFDMKMMNNQMKEIGYDCKKMPLGKLSKDNISKAYNMLKELYTEVEKKKPNAFELQKEGEDERFTKDLHNRMLLWHGSRLTNYVGIISQGLRIAPPEAPVTGYMFGKGVYFADMVSKSANYCFTNKQNNIGLMLLCDVACGNFNDKLQADYYASNLPPGKHSTRGLGKTAPLEGSYIDHEGCKIPIGEGQDQKDQGKQYSLLYNDYLESEGMEKTLAFKQQQLKALLPIQNADKIFDLKLDWGKYSIDYNRNGTHLLLGGSKGHLAVFDWRQKKLNCEIQVKETVNDVKFLHDERMFAVAQKRYKYRMKNRDPQCLKLNPYNAISCVGDNRGCVSMYSPNTSEPLVKMLCHKGTVNAISFDRRGYNMVTAGTDGQWKVWDLRTYKVLHEYFAPNTPSKLDISQSGILALSYGSRVHLWKDWHIQKQKQPYIKHEAFSYNTVTDLQFIPYEDFLGIGINGGYQSIVVPAAGEANFDAFEANPYQTKKQAREATVQRLLEKIPSTTISLNPNKIGTVDTASKQVIDAEEKAEREAKEKNQIKKKKNKMRGKNKTGKVEAKKQFEKQQDKREQLKEQINIKMRVKNAEKEKKVKELDVLNKLDNFGEFDPMYAIRKQRKTQ</sequence>
<evidence type="ECO:0000256" key="11">
    <source>
        <dbReference type="RuleBase" id="RU362114"/>
    </source>
</evidence>
<dbReference type="SMART" id="SM00320">
    <property type="entry name" value="WD40"/>
    <property type="match status" value="2"/>
</dbReference>
<comment type="subcellular location">
    <subcellularLocation>
        <location evidence="1">Nucleus</location>
        <location evidence="1">Nucleolus</location>
    </subcellularLocation>
</comment>
<evidence type="ECO:0000256" key="6">
    <source>
        <dbReference type="ARBA" id="ARBA00022737"/>
    </source>
</evidence>
<feature type="domain" description="PARP alpha-helical" evidence="14">
    <location>
        <begin position="309"/>
        <end position="458"/>
    </location>
</feature>
<dbReference type="PROSITE" id="PS51977">
    <property type="entry name" value="WGR"/>
    <property type="match status" value="1"/>
</dbReference>
<dbReference type="InterPro" id="IPR001680">
    <property type="entry name" value="WD40_rpt"/>
</dbReference>
<gene>
    <name evidence="16" type="ORF">IMG5_057380</name>
</gene>
<dbReference type="PROSITE" id="PS51060">
    <property type="entry name" value="PARP_ALPHA_HD"/>
    <property type="match status" value="1"/>
</dbReference>
<feature type="compositionally biased region" description="Basic and acidic residues" evidence="12">
    <location>
        <begin position="11"/>
        <end position="25"/>
    </location>
</feature>
<feature type="compositionally biased region" description="Low complexity" evidence="12">
    <location>
        <begin position="149"/>
        <end position="160"/>
    </location>
</feature>